<keyword evidence="2" id="KW-1133">Transmembrane helix</keyword>
<keyword evidence="2" id="KW-0472">Membrane</keyword>
<dbReference type="RefSeq" id="WP_061568556.1">
    <property type="nucleotide sequence ID" value="NZ_LQYT01000035.1"/>
</dbReference>
<dbReference type="PATRIC" id="fig|301148.3.peg.2909"/>
<organism evidence="3 4">
    <name type="scientific">Caldibacillus debilis</name>
    <dbReference type="NCBI Taxonomy" id="301148"/>
    <lineage>
        <taxon>Bacteria</taxon>
        <taxon>Bacillati</taxon>
        <taxon>Bacillota</taxon>
        <taxon>Bacilli</taxon>
        <taxon>Bacillales</taxon>
        <taxon>Bacillaceae</taxon>
        <taxon>Caldibacillus</taxon>
    </lineage>
</organism>
<evidence type="ECO:0000313" key="4">
    <source>
        <dbReference type="Proteomes" id="UP000075683"/>
    </source>
</evidence>
<dbReference type="Proteomes" id="UP000075683">
    <property type="component" value="Unassembled WGS sequence"/>
</dbReference>
<proteinExistence type="predicted"/>
<comment type="caution">
    <text evidence="3">The sequence shown here is derived from an EMBL/GenBank/DDBJ whole genome shotgun (WGS) entry which is preliminary data.</text>
</comment>
<accession>A0A150M834</accession>
<evidence type="ECO:0008006" key="5">
    <source>
        <dbReference type="Google" id="ProtNLM"/>
    </source>
</evidence>
<dbReference type="STRING" id="301148.B4135_1873"/>
<dbReference type="InterPro" id="IPR014195">
    <property type="entry name" value="Spore_III_AG"/>
</dbReference>
<evidence type="ECO:0000313" key="3">
    <source>
        <dbReference type="EMBL" id="KYD20495.1"/>
    </source>
</evidence>
<evidence type="ECO:0000256" key="2">
    <source>
        <dbReference type="SAM" id="Phobius"/>
    </source>
</evidence>
<keyword evidence="2" id="KW-0812">Transmembrane</keyword>
<feature type="transmembrane region" description="Helical" evidence="2">
    <location>
        <begin position="21"/>
        <end position="40"/>
    </location>
</feature>
<reference evidence="3 4" key="1">
    <citation type="submission" date="2016-01" db="EMBL/GenBank/DDBJ databases">
        <title>Draft Genome Sequences of Seven Thermophilic Sporeformers Isolated from Foods.</title>
        <authorList>
            <person name="Berendsen E.M."/>
            <person name="Wells-Bennik M.H."/>
            <person name="Krawcyk A.O."/>
            <person name="De Jong A."/>
            <person name="Holsappel S."/>
            <person name="Eijlander R.T."/>
            <person name="Kuipers O.P."/>
        </authorList>
    </citation>
    <scope>NUCLEOTIDE SEQUENCE [LARGE SCALE GENOMIC DNA]</scope>
    <source>
        <strain evidence="3 4">B4135</strain>
    </source>
</reference>
<gene>
    <name evidence="3" type="ORF">B4135_1873</name>
</gene>
<dbReference type="AlphaFoldDB" id="A0A150M834"/>
<dbReference type="EMBL" id="LQYT01000035">
    <property type="protein sequence ID" value="KYD20495.1"/>
    <property type="molecule type" value="Genomic_DNA"/>
</dbReference>
<evidence type="ECO:0000256" key="1">
    <source>
        <dbReference type="SAM" id="MobiDB-lite"/>
    </source>
</evidence>
<feature type="compositionally biased region" description="Polar residues" evidence="1">
    <location>
        <begin position="66"/>
        <end position="76"/>
    </location>
</feature>
<dbReference type="NCBIfam" id="TIGR02830">
    <property type="entry name" value="spore_III_AG"/>
    <property type="match status" value="1"/>
</dbReference>
<protein>
    <recommendedName>
        <fullName evidence="5">Stage III sporulation protein AG</fullName>
    </recommendedName>
</protein>
<feature type="region of interest" description="Disordered" evidence="1">
    <location>
        <begin position="47"/>
        <end position="76"/>
    </location>
</feature>
<name>A0A150M834_9BACI</name>
<sequence length="209" mass="22961">MNLFGKISEILSGWGDEKKKSYFLVILVLGIALMIAGNIFRSDESAIMEPSGKNPGGAESRKEQPVSGNEAPNQASGMADYESYYENELKKALESIAGVGDVTVLINVGSTEKKIYEKNTVKKKQVTNEKDTNGGEREIEDETVEEQMVIIREGDKEVPLVSETKKPEISGVLVVAKGAEQIQIRKMILEACMKVLDVPSHRISIMAKK</sequence>